<dbReference type="GO" id="GO:0005737">
    <property type="term" value="C:cytoplasm"/>
    <property type="evidence" value="ECO:0007669"/>
    <property type="project" value="TreeGrafter"/>
</dbReference>
<protein>
    <recommendedName>
        <fullName evidence="2">RH1 domain-containing protein</fullName>
    </recommendedName>
</protein>
<evidence type="ECO:0000313" key="4">
    <source>
        <dbReference type="Proteomes" id="UP000281553"/>
    </source>
</evidence>
<accession>A0A3P7P292</accession>
<dbReference type="Pfam" id="PF09744">
    <property type="entry name" value="RH1"/>
    <property type="match status" value="1"/>
</dbReference>
<dbReference type="InterPro" id="IPR034743">
    <property type="entry name" value="RH1"/>
</dbReference>
<dbReference type="PROSITE" id="PS51776">
    <property type="entry name" value="RH1"/>
    <property type="match status" value="1"/>
</dbReference>
<gene>
    <name evidence="3" type="ORF">DILT_LOCUS7887</name>
</gene>
<feature type="coiled-coil region" evidence="1">
    <location>
        <begin position="95"/>
        <end position="168"/>
    </location>
</feature>
<name>A0A3P7P292_DIBLA</name>
<dbReference type="PANTHER" id="PTHR13886:SF4">
    <property type="entry name" value="JNK-INTERACTING PROTEIN 3"/>
    <property type="match status" value="1"/>
</dbReference>
<keyword evidence="1" id="KW-0175">Coiled coil</keyword>
<keyword evidence="4" id="KW-1185">Reference proteome</keyword>
<dbReference type="PANTHER" id="PTHR13886">
    <property type="entry name" value="JNK/SAPK-ASSOCIATED PROTEIN"/>
    <property type="match status" value="1"/>
</dbReference>
<dbReference type="GO" id="GO:0016192">
    <property type="term" value="P:vesicle-mediated transport"/>
    <property type="evidence" value="ECO:0007669"/>
    <property type="project" value="TreeGrafter"/>
</dbReference>
<dbReference type="InterPro" id="IPR039911">
    <property type="entry name" value="JIP3/JIP4"/>
</dbReference>
<sequence length="321" mass="35698">MNDHPTTEETGFHLDASHLNDSFAEFLSPDPATDGDSSGLSTHVQTIARRVYQEFEAVLEAHGPAVLEPLMPIMVSVLEKLDELFKDQFAYRAEVSQLREDKASLVAELEREKTNRKDAEDRLLSAEDQFEDERKTLNEALAQNETLIKQLELKSQNALDQLARMEKREADSSNENSKLHGRIDELLRSNLELADNLKNAVSTPVRPTQPKSPANAFDATSGGVGFDELSVTDGADISPCDDELTVLQSSLTISIRTTGDGSQKPSSAKSAIAVLLSGCYAGRFAPVNVGYNYYPRYDEQFRHAKSKFHLHRLVRLLYTVN</sequence>
<organism evidence="3 4">
    <name type="scientific">Dibothriocephalus latus</name>
    <name type="common">Fish tapeworm</name>
    <name type="synonym">Diphyllobothrium latum</name>
    <dbReference type="NCBI Taxonomy" id="60516"/>
    <lineage>
        <taxon>Eukaryota</taxon>
        <taxon>Metazoa</taxon>
        <taxon>Spiralia</taxon>
        <taxon>Lophotrochozoa</taxon>
        <taxon>Platyhelminthes</taxon>
        <taxon>Cestoda</taxon>
        <taxon>Eucestoda</taxon>
        <taxon>Diphyllobothriidea</taxon>
        <taxon>Diphyllobothriidae</taxon>
        <taxon>Dibothriocephalus</taxon>
    </lineage>
</organism>
<feature type="domain" description="RH1" evidence="2">
    <location>
        <begin position="27"/>
        <end position="115"/>
    </location>
</feature>
<dbReference type="GO" id="GO:0019894">
    <property type="term" value="F:kinesin binding"/>
    <property type="evidence" value="ECO:0007669"/>
    <property type="project" value="TreeGrafter"/>
</dbReference>
<proteinExistence type="predicted"/>
<dbReference type="AlphaFoldDB" id="A0A3P7P292"/>
<evidence type="ECO:0000259" key="2">
    <source>
        <dbReference type="PROSITE" id="PS51776"/>
    </source>
</evidence>
<reference evidence="3 4" key="1">
    <citation type="submission" date="2018-11" db="EMBL/GenBank/DDBJ databases">
        <authorList>
            <consortium name="Pathogen Informatics"/>
        </authorList>
    </citation>
    <scope>NUCLEOTIDE SEQUENCE [LARGE SCALE GENOMIC DNA]</scope>
</reference>
<dbReference type="GO" id="GO:0008432">
    <property type="term" value="F:JUN kinase binding"/>
    <property type="evidence" value="ECO:0007669"/>
    <property type="project" value="TreeGrafter"/>
</dbReference>
<evidence type="ECO:0000256" key="1">
    <source>
        <dbReference type="SAM" id="Coils"/>
    </source>
</evidence>
<dbReference type="GO" id="GO:0005078">
    <property type="term" value="F:MAP-kinase scaffold activity"/>
    <property type="evidence" value="ECO:0007669"/>
    <property type="project" value="InterPro"/>
</dbReference>
<evidence type="ECO:0000313" key="3">
    <source>
        <dbReference type="EMBL" id="VDN12056.1"/>
    </source>
</evidence>
<dbReference type="Proteomes" id="UP000281553">
    <property type="component" value="Unassembled WGS sequence"/>
</dbReference>
<dbReference type="OrthoDB" id="10256043at2759"/>
<dbReference type="GO" id="GO:0030159">
    <property type="term" value="F:signaling receptor complex adaptor activity"/>
    <property type="evidence" value="ECO:0007669"/>
    <property type="project" value="TreeGrafter"/>
</dbReference>
<dbReference type="EMBL" id="UYRU01052894">
    <property type="protein sequence ID" value="VDN12056.1"/>
    <property type="molecule type" value="Genomic_DNA"/>
</dbReference>